<dbReference type="GO" id="GO:0005789">
    <property type="term" value="C:endoplasmic reticulum membrane"/>
    <property type="evidence" value="ECO:0007669"/>
    <property type="project" value="UniProtKB-SubCell"/>
</dbReference>
<dbReference type="AlphaFoldDB" id="A0A1X2INX9"/>
<dbReference type="OrthoDB" id="158360at2759"/>
<dbReference type="Pfam" id="PF12352">
    <property type="entry name" value="V-SNARE_C"/>
    <property type="match status" value="1"/>
</dbReference>
<evidence type="ECO:0000256" key="8">
    <source>
        <dbReference type="ARBA" id="ARBA00023136"/>
    </source>
</evidence>
<keyword evidence="6 12" id="KW-1133">Transmembrane helix</keyword>
<keyword evidence="14" id="KW-1185">Reference proteome</keyword>
<dbReference type="PANTHER" id="PTHR21230:SF1">
    <property type="entry name" value="GOLGI SNAP RECEPTOR COMPLEX MEMBER 2"/>
    <property type="match status" value="1"/>
</dbReference>
<comment type="caution">
    <text evidence="13">The sequence shown here is derived from an EMBL/GenBank/DDBJ whole genome shotgun (WGS) entry which is preliminary data.</text>
</comment>
<evidence type="ECO:0000313" key="14">
    <source>
        <dbReference type="Proteomes" id="UP000193560"/>
    </source>
</evidence>
<gene>
    <name evidence="13" type="ORF">BCR42DRAFT_371457</name>
</gene>
<evidence type="ECO:0000256" key="11">
    <source>
        <dbReference type="PIRNR" id="PIRNR028865"/>
    </source>
</evidence>
<protein>
    <recommendedName>
        <fullName evidence="10 11">Protein transport protein BOS1</fullName>
    </recommendedName>
</protein>
<dbReference type="GO" id="GO:0000139">
    <property type="term" value="C:Golgi membrane"/>
    <property type="evidence" value="ECO:0007669"/>
    <property type="project" value="UniProtKB-SubCell"/>
</dbReference>
<organism evidence="13 14">
    <name type="scientific">Absidia repens</name>
    <dbReference type="NCBI Taxonomy" id="90262"/>
    <lineage>
        <taxon>Eukaryota</taxon>
        <taxon>Fungi</taxon>
        <taxon>Fungi incertae sedis</taxon>
        <taxon>Mucoromycota</taxon>
        <taxon>Mucoromycotina</taxon>
        <taxon>Mucoromycetes</taxon>
        <taxon>Mucorales</taxon>
        <taxon>Cunninghamellaceae</taxon>
        <taxon>Absidia</taxon>
    </lineage>
</organism>
<evidence type="ECO:0000256" key="10">
    <source>
        <dbReference type="ARBA" id="ARBA00040957"/>
    </source>
</evidence>
<dbReference type="Proteomes" id="UP000193560">
    <property type="component" value="Unassembled WGS sequence"/>
</dbReference>
<dbReference type="STRING" id="90262.A0A1X2INX9"/>
<evidence type="ECO:0000256" key="6">
    <source>
        <dbReference type="ARBA" id="ARBA00022989"/>
    </source>
</evidence>
<evidence type="ECO:0000256" key="3">
    <source>
        <dbReference type="ARBA" id="ARBA00022448"/>
    </source>
</evidence>
<evidence type="ECO:0000313" key="13">
    <source>
        <dbReference type="EMBL" id="ORZ19728.1"/>
    </source>
</evidence>
<evidence type="ECO:0000256" key="9">
    <source>
        <dbReference type="ARBA" id="ARBA00037983"/>
    </source>
</evidence>
<keyword evidence="3 11" id="KW-0813">Transport</keyword>
<dbReference type="GO" id="GO:0005484">
    <property type="term" value="F:SNAP receptor activity"/>
    <property type="evidence" value="ECO:0007669"/>
    <property type="project" value="InterPro"/>
</dbReference>
<dbReference type="GO" id="GO:0031902">
    <property type="term" value="C:late endosome membrane"/>
    <property type="evidence" value="ECO:0007669"/>
    <property type="project" value="TreeGrafter"/>
</dbReference>
<keyword evidence="7" id="KW-0333">Golgi apparatus</keyword>
<dbReference type="EMBL" id="MCGE01000007">
    <property type="protein sequence ID" value="ORZ19728.1"/>
    <property type="molecule type" value="Genomic_DNA"/>
</dbReference>
<dbReference type="InterPro" id="IPR027027">
    <property type="entry name" value="GOSR2/Membrin/Bos1"/>
</dbReference>
<dbReference type="CDD" id="cd15863">
    <property type="entry name" value="SNARE_GS27"/>
    <property type="match status" value="1"/>
</dbReference>
<comment type="subcellular location">
    <subcellularLocation>
        <location evidence="1">Endoplasmic reticulum membrane</location>
        <topology evidence="1">Single-pass type IV membrane protein</topology>
    </subcellularLocation>
    <subcellularLocation>
        <location evidence="2">Golgi apparatus membrane</location>
        <topology evidence="2">Single-pass type IV membrane protein</topology>
    </subcellularLocation>
</comment>
<comment type="similarity">
    <text evidence="9 11">Belongs to the BOS1 family.</text>
</comment>
<comment type="function">
    <text evidence="11">SNARE required for protein transport between the ER and the Golgi complex.</text>
</comment>
<evidence type="ECO:0000256" key="7">
    <source>
        <dbReference type="ARBA" id="ARBA00023034"/>
    </source>
</evidence>
<accession>A0A1X2INX9</accession>
<sequence length="221" mass="25381">MNSLYNHALKQSHALHKDLDKFASGQDLSAGLQGQISASFTSLQRSIDDYDNLAKREMVAVKKETAVTRVAKFRQELQEMRTRFESTKKIQENLRLEQNRDSLLARRPNKGGGHYTEAPEHPYQPMSRSAFAQREQAFGDQTDSQLDDFITQAQTLLENLTEQHGVLKKAQRKILDTANTLGLSQNVIRYIERRTTQDKWIFFGGLIITVFILWAIVHYLV</sequence>
<dbReference type="PIRSF" id="PIRSF028865">
    <property type="entry name" value="Membrin-2"/>
    <property type="match status" value="1"/>
</dbReference>
<proteinExistence type="inferred from homology"/>
<keyword evidence="4 12" id="KW-0812">Transmembrane</keyword>
<evidence type="ECO:0000256" key="12">
    <source>
        <dbReference type="SAM" id="Phobius"/>
    </source>
</evidence>
<evidence type="ECO:0000256" key="4">
    <source>
        <dbReference type="ARBA" id="ARBA00022692"/>
    </source>
</evidence>
<evidence type="ECO:0000256" key="5">
    <source>
        <dbReference type="ARBA" id="ARBA00022927"/>
    </source>
</evidence>
<evidence type="ECO:0000256" key="2">
    <source>
        <dbReference type="ARBA" id="ARBA00004409"/>
    </source>
</evidence>
<dbReference type="GO" id="GO:0031201">
    <property type="term" value="C:SNARE complex"/>
    <property type="evidence" value="ECO:0007669"/>
    <property type="project" value="TreeGrafter"/>
</dbReference>
<dbReference type="GO" id="GO:0000149">
    <property type="term" value="F:SNARE binding"/>
    <property type="evidence" value="ECO:0007669"/>
    <property type="project" value="TreeGrafter"/>
</dbReference>
<dbReference type="GO" id="GO:0012507">
    <property type="term" value="C:ER to Golgi transport vesicle membrane"/>
    <property type="evidence" value="ECO:0007669"/>
    <property type="project" value="TreeGrafter"/>
</dbReference>
<keyword evidence="5 11" id="KW-0653">Protein transport</keyword>
<dbReference type="GO" id="GO:0015031">
    <property type="term" value="P:protein transport"/>
    <property type="evidence" value="ECO:0007669"/>
    <property type="project" value="UniProtKB-KW"/>
</dbReference>
<reference evidence="13 14" key="1">
    <citation type="submission" date="2016-07" db="EMBL/GenBank/DDBJ databases">
        <title>Pervasive Adenine N6-methylation of Active Genes in Fungi.</title>
        <authorList>
            <consortium name="DOE Joint Genome Institute"/>
            <person name="Mondo S.J."/>
            <person name="Dannebaum R.O."/>
            <person name="Kuo R.C."/>
            <person name="Labutti K."/>
            <person name="Haridas S."/>
            <person name="Kuo A."/>
            <person name="Salamov A."/>
            <person name="Ahrendt S.R."/>
            <person name="Lipzen A."/>
            <person name="Sullivan W."/>
            <person name="Andreopoulos W.B."/>
            <person name="Clum A."/>
            <person name="Lindquist E."/>
            <person name="Daum C."/>
            <person name="Ramamoorthy G.K."/>
            <person name="Gryganskyi A."/>
            <person name="Culley D."/>
            <person name="Magnuson J.K."/>
            <person name="James T.Y."/>
            <person name="O'Malley M.A."/>
            <person name="Stajich J.E."/>
            <person name="Spatafora J.W."/>
            <person name="Visel A."/>
            <person name="Grigoriev I.V."/>
        </authorList>
    </citation>
    <scope>NUCLEOTIDE SEQUENCE [LARGE SCALE GENOMIC DNA]</scope>
    <source>
        <strain evidence="13 14">NRRL 1336</strain>
    </source>
</reference>
<keyword evidence="8 11" id="KW-0472">Membrane</keyword>
<dbReference type="PANTHER" id="PTHR21230">
    <property type="entry name" value="VESICLE TRANSPORT V-SNARE PROTEIN VTI1-RELATED"/>
    <property type="match status" value="1"/>
</dbReference>
<evidence type="ECO:0000256" key="1">
    <source>
        <dbReference type="ARBA" id="ARBA00004163"/>
    </source>
</evidence>
<feature type="transmembrane region" description="Helical" evidence="12">
    <location>
        <begin position="200"/>
        <end position="220"/>
    </location>
</feature>
<name>A0A1X2INX9_9FUNG</name>
<dbReference type="GO" id="GO:0006906">
    <property type="term" value="P:vesicle fusion"/>
    <property type="evidence" value="ECO:0007669"/>
    <property type="project" value="TreeGrafter"/>
</dbReference>
<dbReference type="GO" id="GO:0006888">
    <property type="term" value="P:endoplasmic reticulum to Golgi vesicle-mediated transport"/>
    <property type="evidence" value="ECO:0007669"/>
    <property type="project" value="TreeGrafter"/>
</dbReference>